<evidence type="ECO:0000256" key="8">
    <source>
        <dbReference type="SAM" id="MobiDB-lite"/>
    </source>
</evidence>
<dbReference type="InterPro" id="IPR042104">
    <property type="entry name" value="PKS_dehydratase_sf"/>
</dbReference>
<dbReference type="Pfam" id="PF00501">
    <property type="entry name" value="AMP-binding"/>
    <property type="match status" value="1"/>
</dbReference>
<dbReference type="InterPro" id="IPR016039">
    <property type="entry name" value="Thiolase-like"/>
</dbReference>
<dbReference type="Gene3D" id="3.40.366.10">
    <property type="entry name" value="Malonyl-Coenzyme A Acyl Carrier Protein, domain 2"/>
    <property type="match status" value="1"/>
</dbReference>
<evidence type="ECO:0000256" key="2">
    <source>
        <dbReference type="ARBA" id="ARBA00022553"/>
    </source>
</evidence>
<organism evidence="12 13">
    <name type="scientific">Pseudovibrio denitrificans</name>
    <dbReference type="NCBI Taxonomy" id="258256"/>
    <lineage>
        <taxon>Bacteria</taxon>
        <taxon>Pseudomonadati</taxon>
        <taxon>Pseudomonadota</taxon>
        <taxon>Alphaproteobacteria</taxon>
        <taxon>Hyphomicrobiales</taxon>
        <taxon>Stappiaceae</taxon>
        <taxon>Pseudovibrio</taxon>
    </lineage>
</organism>
<feature type="compositionally biased region" description="Basic and acidic residues" evidence="8">
    <location>
        <begin position="1040"/>
        <end position="1052"/>
    </location>
</feature>
<feature type="region of interest" description="Disordered" evidence="8">
    <location>
        <begin position="3164"/>
        <end position="3215"/>
    </location>
</feature>
<proteinExistence type="inferred from homology"/>
<dbReference type="InterPro" id="IPR045851">
    <property type="entry name" value="AMP-bd_C_sf"/>
</dbReference>
<dbReference type="Gene3D" id="3.40.50.720">
    <property type="entry name" value="NAD(P)-binding Rossmann-like Domain"/>
    <property type="match status" value="2"/>
</dbReference>
<dbReference type="Gene3D" id="3.40.50.980">
    <property type="match status" value="2"/>
</dbReference>
<dbReference type="SUPFAM" id="SSF51735">
    <property type="entry name" value="NAD(P)-binding Rossmann-fold domains"/>
    <property type="match status" value="3"/>
</dbReference>
<dbReference type="NCBIfam" id="TIGR01733">
    <property type="entry name" value="AA-adenyl-dom"/>
    <property type="match status" value="1"/>
</dbReference>
<dbReference type="InterPro" id="IPR001242">
    <property type="entry name" value="Condensation_dom"/>
</dbReference>
<dbReference type="InterPro" id="IPR013154">
    <property type="entry name" value="ADH-like_N"/>
</dbReference>
<protein>
    <submittedName>
        <fullName evidence="12">Amino acid adenylation domain-containing protein</fullName>
    </submittedName>
</protein>
<comment type="similarity">
    <text evidence="6">In the C-terminal section; belongs to the NRP synthetase family.</text>
</comment>
<dbReference type="InterPro" id="IPR050091">
    <property type="entry name" value="PKS_NRPS_Biosynth_Enz"/>
</dbReference>
<dbReference type="InterPro" id="IPR032821">
    <property type="entry name" value="PKS_assoc"/>
</dbReference>
<dbReference type="InterPro" id="IPR013149">
    <property type="entry name" value="ADH-like_C"/>
</dbReference>
<dbReference type="InterPro" id="IPR036736">
    <property type="entry name" value="ACP-like_sf"/>
</dbReference>
<dbReference type="GO" id="GO:0016491">
    <property type="term" value="F:oxidoreductase activity"/>
    <property type="evidence" value="ECO:0007669"/>
    <property type="project" value="InterPro"/>
</dbReference>
<dbReference type="GO" id="GO:0006633">
    <property type="term" value="P:fatty acid biosynthetic process"/>
    <property type="evidence" value="ECO:0007669"/>
    <property type="project" value="InterPro"/>
</dbReference>
<dbReference type="FunFam" id="3.40.50.720:FF:000209">
    <property type="entry name" value="Polyketide synthase Pks12"/>
    <property type="match status" value="1"/>
</dbReference>
<feature type="active site" description="Proton acceptor; for dehydratase activity" evidence="7">
    <location>
        <position position="2418"/>
    </location>
</feature>
<keyword evidence="5" id="KW-0511">Multifunctional enzyme</keyword>
<dbReference type="Gene3D" id="3.30.559.30">
    <property type="entry name" value="Nonribosomal peptide synthetase, condensation domain"/>
    <property type="match status" value="1"/>
</dbReference>
<dbReference type="GO" id="GO:0004312">
    <property type="term" value="F:fatty acid synthase activity"/>
    <property type="evidence" value="ECO:0007669"/>
    <property type="project" value="TreeGrafter"/>
</dbReference>
<dbReference type="CDD" id="cd00833">
    <property type="entry name" value="PKS"/>
    <property type="match status" value="1"/>
</dbReference>
<dbReference type="Gene3D" id="3.40.47.10">
    <property type="match status" value="1"/>
</dbReference>
<keyword evidence="4" id="KW-0521">NADP</keyword>
<evidence type="ECO:0000256" key="5">
    <source>
        <dbReference type="ARBA" id="ARBA00023268"/>
    </source>
</evidence>
<feature type="active site" description="Proton donor; for dehydratase activity" evidence="7">
    <location>
        <position position="2586"/>
    </location>
</feature>
<feature type="domain" description="Ketosynthase family 3 (KS3)" evidence="10">
    <location>
        <begin position="1057"/>
        <end position="1480"/>
    </location>
</feature>
<evidence type="ECO:0000256" key="1">
    <source>
        <dbReference type="ARBA" id="ARBA00022450"/>
    </source>
</evidence>
<dbReference type="InterPro" id="IPR010071">
    <property type="entry name" value="AA_adenyl_dom"/>
</dbReference>
<evidence type="ECO:0000313" key="13">
    <source>
        <dbReference type="Proteomes" id="UP000183371"/>
    </source>
</evidence>
<evidence type="ECO:0000259" key="9">
    <source>
        <dbReference type="PROSITE" id="PS50075"/>
    </source>
</evidence>
<dbReference type="SUPFAM" id="SSF52777">
    <property type="entry name" value="CoA-dependent acyltransferases"/>
    <property type="match status" value="2"/>
</dbReference>
<dbReference type="SMART" id="SM00827">
    <property type="entry name" value="PKS_AT"/>
    <property type="match status" value="1"/>
</dbReference>
<evidence type="ECO:0000256" key="6">
    <source>
        <dbReference type="ARBA" id="ARBA00029443"/>
    </source>
</evidence>
<dbReference type="SUPFAM" id="SSF52151">
    <property type="entry name" value="FabD/lysophospholipase-like"/>
    <property type="match status" value="1"/>
</dbReference>
<dbReference type="Pfam" id="PF00698">
    <property type="entry name" value="Acyl_transf_1"/>
    <property type="match status" value="1"/>
</dbReference>
<dbReference type="InterPro" id="IPR020845">
    <property type="entry name" value="AMP-binding_CS"/>
</dbReference>
<gene>
    <name evidence="12" type="ORF">SAMN05444141_11118</name>
</gene>
<dbReference type="InterPro" id="IPR049900">
    <property type="entry name" value="PKS_mFAS_DH"/>
</dbReference>
<dbReference type="Gene3D" id="3.90.180.10">
    <property type="entry name" value="Medium-chain alcohol dehydrogenases, catalytic domain"/>
    <property type="match status" value="1"/>
</dbReference>
<dbReference type="Pfam" id="PF02801">
    <property type="entry name" value="Ketoacyl-synt_C"/>
    <property type="match status" value="1"/>
</dbReference>
<dbReference type="InterPro" id="IPR018201">
    <property type="entry name" value="Ketoacyl_synth_AS"/>
</dbReference>
<dbReference type="CDD" id="cd05195">
    <property type="entry name" value="enoyl_red"/>
    <property type="match status" value="1"/>
</dbReference>
<dbReference type="Pfam" id="PF00107">
    <property type="entry name" value="ADH_zinc_N"/>
    <property type="match status" value="1"/>
</dbReference>
<feature type="compositionally biased region" description="Polar residues" evidence="8">
    <location>
        <begin position="3167"/>
        <end position="3181"/>
    </location>
</feature>
<dbReference type="SMART" id="SM00825">
    <property type="entry name" value="PKS_KS"/>
    <property type="match status" value="1"/>
</dbReference>
<dbReference type="EMBL" id="FPBD01000011">
    <property type="protein sequence ID" value="SFU15396.1"/>
    <property type="molecule type" value="Genomic_DNA"/>
</dbReference>
<keyword evidence="13" id="KW-1185">Reference proteome</keyword>
<evidence type="ECO:0000259" key="10">
    <source>
        <dbReference type="PROSITE" id="PS52004"/>
    </source>
</evidence>
<dbReference type="PROSITE" id="PS00455">
    <property type="entry name" value="AMP_BINDING"/>
    <property type="match status" value="1"/>
</dbReference>
<feature type="region of interest" description="Disordered" evidence="8">
    <location>
        <begin position="3059"/>
        <end position="3078"/>
    </location>
</feature>
<dbReference type="InterPro" id="IPR014030">
    <property type="entry name" value="Ketoacyl_synth_N"/>
</dbReference>
<evidence type="ECO:0000259" key="11">
    <source>
        <dbReference type="PROSITE" id="PS52019"/>
    </source>
</evidence>
<feature type="domain" description="PKS/mFAS DH" evidence="11">
    <location>
        <begin position="2380"/>
        <end position="2666"/>
    </location>
</feature>
<dbReference type="InterPro" id="IPR036291">
    <property type="entry name" value="NAD(P)-bd_dom_sf"/>
</dbReference>
<dbReference type="InterPro" id="IPR014043">
    <property type="entry name" value="Acyl_transferase_dom"/>
</dbReference>
<dbReference type="PANTHER" id="PTHR43775:SF51">
    <property type="entry name" value="INACTIVE PHENOLPHTHIOCEROL SYNTHESIS POLYKETIDE SYNTHASE TYPE I PKS1-RELATED"/>
    <property type="match status" value="1"/>
</dbReference>
<dbReference type="PROSITE" id="PS50075">
    <property type="entry name" value="CARRIER"/>
    <property type="match status" value="2"/>
</dbReference>
<dbReference type="Gene3D" id="2.30.38.10">
    <property type="entry name" value="Luciferase, Domain 3"/>
    <property type="match status" value="1"/>
</dbReference>
<dbReference type="Pfam" id="PF16197">
    <property type="entry name" value="KAsynt_C_assoc"/>
    <property type="match status" value="1"/>
</dbReference>
<dbReference type="SMART" id="SM00822">
    <property type="entry name" value="PKS_KR"/>
    <property type="match status" value="1"/>
</dbReference>
<dbReference type="SUPFAM" id="SSF47336">
    <property type="entry name" value="ACP-like"/>
    <property type="match status" value="2"/>
</dbReference>
<dbReference type="PROSITE" id="PS52019">
    <property type="entry name" value="PKS_MFAS_DH"/>
    <property type="match status" value="1"/>
</dbReference>
<keyword evidence="2" id="KW-0597">Phosphoprotein</keyword>
<dbReference type="Gene3D" id="3.30.70.3290">
    <property type="match status" value="1"/>
</dbReference>
<sequence length="3215" mass="350065">MRTIEYPDDDAYLEEAVVRLKHPINVDRLRNVLIALFDRHAGLRARFHWEGLSRPVQMILKPDGTAPFSVIDVSGKKNCDLENALQGWLDKSRSSNDIARAPIQICLVQGKKSAALVLSWHHILLDGWSLAICLKEIFEDYSKGFECTPERLQTSPKSLLPSKDAIRHDGEFWKTNLQSAEPSFLMASGTQPEPCEATLVKEQHTKELDCISQITRFCSTVSVTPAALYYTAWGLLVQRWTHSFEALFGTVFSGRSAATVNSDKTVGMFINTLPIRVAFEGSDRVDEAVLATQTHIQDCSQHQSASLADVTKLVNPGARGRVFDSLFVVENYPLDPELLSSSSDLVQAVSLDETTEFPVTATVLEMDGKLRLEVTTRDVRSQGLARTFADLWSCLLEQMIADPKAQLASLQNLSDEELTRRQSVFHAAVQDRTFCSILDRIWCQAERSPDQIALVDAKRSMTYRAMIADVEQKAQALAAHGVRPGDLVGILTERSVETILCLIAIHRVGAAYVPISGDYPSGRILEILEDCTPKLVLTNSNHTFLELEAACPFVQVQDLHIKEPVASWEPDKPNPDDLAYVIYSSGSTGKPKGIAVQYRAMPRLVLDQQELLPSPGESVLLTSAFEFDVSVFEMWSTLAQGAKLVVPSWVDLLDSDLLARWVKEESITQAWFITSLFNAHLSSGAQFFATMKKVIIGGEALSTSHVRQALEVFPHLEILNGYGPTENTIFTTCTPLSLPVEEPVPIGYAVNGTSLQVLDLDQNLLPVGALGALAAGGTGVAAGYLNRPELDRARFVNDPFNPGKKRFLTGDLVRERTDGSLLYYGRGDSQVKIRGNRLDLSEIEQRLLAIEAICEASVVLVKHQDTERIVGLIRTEQELSNSIVLTKLAEHLPTWAVPEHLVQVKQLPTLSNGKLDRLLVAKLAQEHVNDQQKVISPITLSSEPPKGSGIGSERSTDRNAIEIAVRSAWEKVLDKTDIPYTMSFFEAGGTSLHIIRLKSLLSKALGRSVAVAELFTHVTIADQVRHLEAADGLSPAKPARKSEIRSTQPDDERDFRQDDIAVIGMAGRFPGATNIDELWELVKKGNSALHRFSCEDLIAHGVAPQDLLDDSYIPIKGLLDDVHKFDPTFFGYSERQANLMDPQVRLLHQVCWDALEASGQSDTNHGTRIGLYAGILSNPIWLNGVMAGVDGATELYEASNLNLQAPTALISHSLGLTGPSMQIDTACSTSAVAIHVAAQAILSSDCDVALAGASSIEMPVRRGYRRVEGMIHSKDGYCRPFDEAASGTVTGDGVAVIVLKRLSAAIRDHDQILAVLKASAINNDGDRKVSYTAPSALGQAEVINACLDKADIEPKTIGLVEAHGTATPLGDPIEAAALTQVFATDGQPACALGSIKGTIGHLNSTAGVAGVIKAICALQHKTLPPNPNFNRLNPEINAQTLPFFFPSKATVWEKTNDTARRAVISSFGIGGTNAHIVLEEAPERVSVEGTRAFKNDETKRADRLRIYPFSASDDASLTRRIQTTIGEAEAQRVSCDDVEYTLRSSRRTFAHRAVALARPVETTFTQDEMLLADWERGCVADQPAQPVFLFPGQGTQYIGMGRGLYRNVPQFARILDDLLARLEPHIDFDAQHLIFEAPIEEGLRDTKIVQPLLFTLELALAKCLMAIGVTPKAMVGHSLGEFTAATLAGVFELNDALSLVALRGRLMQSQPTGHMYSLPMSEAEIATVLEGWPDIEVATINMAQACVIAGPQAKLADFFAQMPDLASSAVRLQTSHAFHTQMMDGMLPAFKKVLQAITLRAPSIPYVSNVTGTWITPEQAMDPDYWCQHTRQAVRFAQGLSELLSETGLFIEVGPQNVLSNLAKRHASWDVKSHSAFELLPKEPSPPVDQISRDWLQFSRTLAQLWCRGCNLSWSALDDHCDGQKVKVPGYPFAQRAYWKFGNTFEPLTLRDRKRASKSEWARQPIWTAMSTTDVRLARGHELCVVPIDPMATEATNRLCEVLKNQGIAHTHVKHRSDAALGRSGTEAAPLYWLLVAESQADPLADSDAANALLAQYLDLLKGVTSHFGPHDKICLLTHGAFPVLQQEIANPTTRAIAGAALQARTEHVGLPMSQCDLPASGIAPQWHMTSLLAGMFEGPNKRPYLACRDGKLFVRDACQLSYALSKRAELPSAPKVWVFGGRGGIGSALVEYWLTHPKAEVSVFVRGEISPRQAAVFQRLSATHGSMWRSVRFDANNRDDLKIIGNHLLQFGKPDHIDFAMGVAGSTLLHALDEKALSRELSAKVNGTALCLAELQRHRALHEELTVNFCSSIASEASGGPGQIAYGAANAWLDAIAHYCSKTFHINALALGWDTWRDRGMAARLIGSSSAETEPVPFSELFSGGADDIWPSHALGHKNVRTLIRLQRSNDWIVEAHKLGETGVMPATGYLFLALESVKALGSELANLEEAIVLAPLSLAQGEECLIRVDCEQDGDHFNIVIRSCSDAFDDQWTTHFQGKAAIEPPVYVNEAEFSQDVQLSDGRQLQSVRLQDLHTTVLSYSGPWECIKSIKCNADMSFVTAELAMPSKYSRQTESIQVHPALLDVAIGLLDRVAGTGLDTVPFSFEKLAVSGPLGATVNAEITAQSCGSAVPSFSMVLHGDTGHRLTCQAVIKRRVEVGVPEDDQEHLVRGSWRTLPTSANYDLIQAEPGVLQSLGFVTCEKTELAADEVEIEVLSSGLSFKDVLFAAGHLPESAGFTSFGLECAGRVNRVGKDVSTFRVGDGVMTAVPGAFRRFLTVRECSVAAIPSNSTYESAAALPVAYLTALVALRERAKLKPGETVLVHSAAGGVGLAAVHIATHLGASVYTTAGTDEKRQRLADMGTTVVGSTRDESFEAGLLAATNGKGVDVVLNALTGELLEAGMRCLSVGGRFVEMGVQDISSGRGLPMDLLSGGRQFIPLGDSLDPEASGGALRELVRLVEARALPLLPATTFGVDEVCDAFSYMAGARHFGKITITHRNREVMKQLNAILDERVNGAFATGFSDEEAIELFDNWAGRSTASSQIILSPRSHEQLHEQMHSERSTASADTDPLRAELRPRPNLTSEYKAARSEMEERYVALLESHLGTAPVGIDDNFFELGATSLDIVQIAGKLAKIEASSKVVDFYKFTTVAMLVKHYGAGQEEPSSVSNATETSKTATKPRLSAVDAVRNRAKTASQKRAQSRRKRDVSSV</sequence>
<dbReference type="InterPro" id="IPR011032">
    <property type="entry name" value="GroES-like_sf"/>
</dbReference>
<evidence type="ECO:0000313" key="12">
    <source>
        <dbReference type="EMBL" id="SFU15396.1"/>
    </source>
</evidence>
<dbReference type="SUPFAM" id="SSF50129">
    <property type="entry name" value="GroES-like"/>
    <property type="match status" value="1"/>
</dbReference>
<dbReference type="SUPFAM" id="SSF56801">
    <property type="entry name" value="Acetyl-CoA synthetase-like"/>
    <property type="match status" value="1"/>
</dbReference>
<name>A0A1I7DUV7_9HYPH</name>
<evidence type="ECO:0000256" key="3">
    <source>
        <dbReference type="ARBA" id="ARBA00022679"/>
    </source>
</evidence>
<feature type="domain" description="Carrier" evidence="9">
    <location>
        <begin position="3091"/>
        <end position="3165"/>
    </location>
</feature>
<dbReference type="Pfam" id="PF00668">
    <property type="entry name" value="Condensation"/>
    <property type="match status" value="1"/>
</dbReference>
<dbReference type="InterPro" id="IPR013968">
    <property type="entry name" value="PKS_KR"/>
</dbReference>
<dbReference type="Gene3D" id="3.10.129.110">
    <property type="entry name" value="Polyketide synthase dehydratase"/>
    <property type="match status" value="1"/>
</dbReference>
<keyword evidence="1" id="KW-0596">Phosphopantetheine</keyword>
<feature type="region of interest" description="N-terminal hotdog fold" evidence="7">
    <location>
        <begin position="2380"/>
        <end position="2509"/>
    </location>
</feature>
<dbReference type="Gene3D" id="3.30.300.30">
    <property type="match status" value="1"/>
</dbReference>
<dbReference type="PROSITE" id="PS00606">
    <property type="entry name" value="KS3_1"/>
    <property type="match status" value="1"/>
</dbReference>
<feature type="region of interest" description="Disordered" evidence="8">
    <location>
        <begin position="1031"/>
        <end position="1052"/>
    </location>
</feature>
<dbReference type="InterPro" id="IPR001227">
    <property type="entry name" value="Ac_transferase_dom_sf"/>
</dbReference>
<dbReference type="SMART" id="SM00829">
    <property type="entry name" value="PKS_ER"/>
    <property type="match status" value="1"/>
</dbReference>
<feature type="region of interest" description="C-terminal hotdog fold" evidence="7">
    <location>
        <begin position="2523"/>
        <end position="2666"/>
    </location>
</feature>
<dbReference type="GO" id="GO:0004315">
    <property type="term" value="F:3-oxoacyl-[acyl-carrier-protein] synthase activity"/>
    <property type="evidence" value="ECO:0007669"/>
    <property type="project" value="InterPro"/>
</dbReference>
<dbReference type="InterPro" id="IPR016036">
    <property type="entry name" value="Malonyl_transacylase_ACP-bd"/>
</dbReference>
<evidence type="ECO:0000256" key="7">
    <source>
        <dbReference type="PROSITE-ProRule" id="PRU01363"/>
    </source>
</evidence>
<dbReference type="Gene3D" id="3.30.559.10">
    <property type="entry name" value="Chloramphenicol acetyltransferase-like domain"/>
    <property type="match status" value="1"/>
</dbReference>
<dbReference type="PANTHER" id="PTHR43775">
    <property type="entry name" value="FATTY ACID SYNTHASE"/>
    <property type="match status" value="1"/>
</dbReference>
<dbReference type="Pfam" id="PF08659">
    <property type="entry name" value="KR"/>
    <property type="match status" value="1"/>
</dbReference>
<dbReference type="InterPro" id="IPR016035">
    <property type="entry name" value="Acyl_Trfase/lysoPLipase"/>
</dbReference>
<dbReference type="Gene3D" id="1.10.1200.10">
    <property type="entry name" value="ACP-like"/>
    <property type="match status" value="2"/>
</dbReference>
<dbReference type="SUPFAM" id="SSF55048">
    <property type="entry name" value="Probable ACP-binding domain of malonyl-CoA ACP transacylase"/>
    <property type="match status" value="1"/>
</dbReference>
<dbReference type="Pfam" id="PF00109">
    <property type="entry name" value="ketoacyl-synt"/>
    <property type="match status" value="1"/>
</dbReference>
<dbReference type="InterPro" id="IPR023213">
    <property type="entry name" value="CAT-like_dom_sf"/>
</dbReference>
<accession>A0A1I7DUV7</accession>
<keyword evidence="3" id="KW-0808">Transferase</keyword>
<feature type="domain" description="Carrier" evidence="9">
    <location>
        <begin position="956"/>
        <end position="1031"/>
    </location>
</feature>
<dbReference type="InterPro" id="IPR000873">
    <property type="entry name" value="AMP-dep_synth/lig_dom"/>
</dbReference>
<dbReference type="InterPro" id="IPR009081">
    <property type="entry name" value="PP-bd_ACP"/>
</dbReference>
<dbReference type="InterPro" id="IPR057326">
    <property type="entry name" value="KR_dom"/>
</dbReference>
<dbReference type="Pfam" id="PF00550">
    <property type="entry name" value="PP-binding"/>
    <property type="match status" value="2"/>
</dbReference>
<dbReference type="Proteomes" id="UP000183371">
    <property type="component" value="Unassembled WGS sequence"/>
</dbReference>
<dbReference type="SUPFAM" id="SSF53901">
    <property type="entry name" value="Thiolase-like"/>
    <property type="match status" value="1"/>
</dbReference>
<dbReference type="InterPro" id="IPR020841">
    <property type="entry name" value="PKS_Beta-ketoAc_synthase_dom"/>
</dbReference>
<reference evidence="13" key="1">
    <citation type="submission" date="2016-10" db="EMBL/GenBank/DDBJ databases">
        <authorList>
            <person name="Varghese N."/>
            <person name="Submissions S."/>
        </authorList>
    </citation>
    <scope>NUCLEOTIDE SEQUENCE [LARGE SCALE GENOMIC DNA]</scope>
    <source>
        <strain evidence="13">DSM 17465</strain>
    </source>
</reference>
<dbReference type="InterPro" id="IPR014031">
    <property type="entry name" value="Ketoacyl_synth_C"/>
</dbReference>
<dbReference type="PROSITE" id="PS52004">
    <property type="entry name" value="KS3_2"/>
    <property type="match status" value="1"/>
</dbReference>
<dbReference type="InterPro" id="IPR020843">
    <property type="entry name" value="ER"/>
</dbReference>
<evidence type="ECO:0000256" key="4">
    <source>
        <dbReference type="ARBA" id="ARBA00022857"/>
    </source>
</evidence>
<feature type="compositionally biased region" description="Basic residues" evidence="8">
    <location>
        <begin position="3204"/>
        <end position="3215"/>
    </location>
</feature>
<dbReference type="Pfam" id="PF08240">
    <property type="entry name" value="ADH_N"/>
    <property type="match status" value="1"/>
</dbReference>